<evidence type="ECO:0000313" key="7">
    <source>
        <dbReference type="Proteomes" id="UP000218811"/>
    </source>
</evidence>
<evidence type="ECO:0000256" key="1">
    <source>
        <dbReference type="ARBA" id="ARBA00005775"/>
    </source>
</evidence>
<comment type="similarity">
    <text evidence="1">Belongs to the eukaryotic initiation factor 4G family.</text>
</comment>
<feature type="region of interest" description="Disordered" evidence="4">
    <location>
        <begin position="108"/>
        <end position="154"/>
    </location>
</feature>
<organism evidence="6 7">
    <name type="scientific">Wolfiporia cocos (strain MD-104)</name>
    <name type="common">Brown rot fungus</name>
    <dbReference type="NCBI Taxonomy" id="742152"/>
    <lineage>
        <taxon>Eukaryota</taxon>
        <taxon>Fungi</taxon>
        <taxon>Dikarya</taxon>
        <taxon>Basidiomycota</taxon>
        <taxon>Agaricomycotina</taxon>
        <taxon>Agaricomycetes</taxon>
        <taxon>Polyporales</taxon>
        <taxon>Phaeolaceae</taxon>
        <taxon>Wolfiporia</taxon>
    </lineage>
</organism>
<dbReference type="PANTHER" id="PTHR23253:SF9">
    <property type="entry name" value="EUKARYOTIC TRANSLATION INITIATION FACTOR 4 GAMMA 2"/>
    <property type="match status" value="1"/>
</dbReference>
<accession>A0A2H3JIJ1</accession>
<feature type="region of interest" description="Disordered" evidence="4">
    <location>
        <begin position="292"/>
        <end position="321"/>
    </location>
</feature>
<dbReference type="PANTHER" id="PTHR23253">
    <property type="entry name" value="EUKARYOTIC TRANSLATION INITIATION FACTOR 4 GAMMA"/>
    <property type="match status" value="1"/>
</dbReference>
<keyword evidence="7" id="KW-1185">Reference proteome</keyword>
<dbReference type="STRING" id="742152.A0A2H3JIJ1"/>
<dbReference type="SUPFAM" id="SSF101489">
    <property type="entry name" value="Eukaryotic initiation factor 4f subunit eIF4g, eIF4e-binding domain"/>
    <property type="match status" value="1"/>
</dbReference>
<dbReference type="Pfam" id="PF02854">
    <property type="entry name" value="MIF4G"/>
    <property type="match status" value="1"/>
</dbReference>
<dbReference type="Pfam" id="PF12152">
    <property type="entry name" value="eIF_4G1"/>
    <property type="match status" value="1"/>
</dbReference>
<feature type="region of interest" description="Disordered" evidence="4">
    <location>
        <begin position="502"/>
        <end position="525"/>
    </location>
</feature>
<keyword evidence="2" id="KW-0396">Initiation factor</keyword>
<gene>
    <name evidence="6" type="ORF">WOLCODRAFT_166505</name>
</gene>
<dbReference type="SMART" id="SM00543">
    <property type="entry name" value="MIF4G"/>
    <property type="match status" value="1"/>
</dbReference>
<feature type="compositionally biased region" description="Polar residues" evidence="4">
    <location>
        <begin position="108"/>
        <end position="118"/>
    </location>
</feature>
<keyword evidence="3" id="KW-0648">Protein biosynthesis</keyword>
<dbReference type="EMBL" id="KB467854">
    <property type="protein sequence ID" value="PCH35817.1"/>
    <property type="molecule type" value="Genomic_DNA"/>
</dbReference>
<dbReference type="OrthoDB" id="514777at2759"/>
<proteinExistence type="inferred from homology"/>
<dbReference type="InterPro" id="IPR016024">
    <property type="entry name" value="ARM-type_fold"/>
</dbReference>
<evidence type="ECO:0000256" key="3">
    <source>
        <dbReference type="ARBA" id="ARBA00022917"/>
    </source>
</evidence>
<name>A0A2H3JIJ1_WOLCO</name>
<evidence type="ECO:0000256" key="4">
    <source>
        <dbReference type="SAM" id="MobiDB-lite"/>
    </source>
</evidence>
<dbReference type="Gene3D" id="1.25.40.180">
    <property type="match status" value="2"/>
</dbReference>
<protein>
    <recommendedName>
        <fullName evidence="5">MIF4G domain-containing protein</fullName>
    </recommendedName>
</protein>
<dbReference type="AlphaFoldDB" id="A0A2H3JIJ1"/>
<evidence type="ECO:0000259" key="5">
    <source>
        <dbReference type="SMART" id="SM00543"/>
    </source>
</evidence>
<evidence type="ECO:0000313" key="6">
    <source>
        <dbReference type="EMBL" id="PCH35817.1"/>
    </source>
</evidence>
<reference evidence="6 7" key="1">
    <citation type="journal article" date="2012" name="Science">
        <title>The Paleozoic origin of enzymatic lignin decomposition reconstructed from 31 fungal genomes.</title>
        <authorList>
            <person name="Floudas D."/>
            <person name="Binder M."/>
            <person name="Riley R."/>
            <person name="Barry K."/>
            <person name="Blanchette R.A."/>
            <person name="Henrissat B."/>
            <person name="Martinez A.T."/>
            <person name="Otillar R."/>
            <person name="Spatafora J.W."/>
            <person name="Yadav J.S."/>
            <person name="Aerts A."/>
            <person name="Benoit I."/>
            <person name="Boyd A."/>
            <person name="Carlson A."/>
            <person name="Copeland A."/>
            <person name="Coutinho P.M."/>
            <person name="de Vries R.P."/>
            <person name="Ferreira P."/>
            <person name="Findley K."/>
            <person name="Foster B."/>
            <person name="Gaskell J."/>
            <person name="Glotzer D."/>
            <person name="Gorecki P."/>
            <person name="Heitman J."/>
            <person name="Hesse C."/>
            <person name="Hori C."/>
            <person name="Igarashi K."/>
            <person name="Jurgens J.A."/>
            <person name="Kallen N."/>
            <person name="Kersten P."/>
            <person name="Kohler A."/>
            <person name="Kuees U."/>
            <person name="Kumar T.K.A."/>
            <person name="Kuo A."/>
            <person name="LaButti K."/>
            <person name="Larrondo L.F."/>
            <person name="Lindquist E."/>
            <person name="Ling A."/>
            <person name="Lombard V."/>
            <person name="Lucas S."/>
            <person name="Lundell T."/>
            <person name="Martin R."/>
            <person name="McLaughlin D.J."/>
            <person name="Morgenstern I."/>
            <person name="Morin E."/>
            <person name="Murat C."/>
            <person name="Nagy L.G."/>
            <person name="Nolan M."/>
            <person name="Ohm R.A."/>
            <person name="Patyshakuliyeva A."/>
            <person name="Rokas A."/>
            <person name="Ruiz-Duenas F.J."/>
            <person name="Sabat G."/>
            <person name="Salamov A."/>
            <person name="Samejima M."/>
            <person name="Schmutz J."/>
            <person name="Slot J.C."/>
            <person name="St John F."/>
            <person name="Stenlid J."/>
            <person name="Sun H."/>
            <person name="Sun S."/>
            <person name="Syed K."/>
            <person name="Tsang A."/>
            <person name="Wiebenga A."/>
            <person name="Young D."/>
            <person name="Pisabarro A."/>
            <person name="Eastwood D.C."/>
            <person name="Martin F."/>
            <person name="Cullen D."/>
            <person name="Grigoriev I.V."/>
            <person name="Hibbett D.S."/>
        </authorList>
    </citation>
    <scope>NUCLEOTIDE SEQUENCE [LARGE SCALE GENOMIC DNA]</scope>
    <source>
        <strain evidence="6 7">MD-104</strain>
    </source>
</reference>
<evidence type="ECO:0000256" key="2">
    <source>
        <dbReference type="ARBA" id="ARBA00022540"/>
    </source>
</evidence>
<feature type="region of interest" description="Disordered" evidence="4">
    <location>
        <begin position="169"/>
        <end position="199"/>
    </location>
</feature>
<sequence>MSTTLCSVKKGPSVTFGTIDDAAISSSLTAANTSIKADNVKSCEAVPETSTSASVNGESIPTAALGSSQPPTTHSASSKFDTEKLFRTPNSTGVAPVHNPILSQFATHVAPTSSSSPLRSPVYPQQIPDDQDNDVSGRQSGTPDAFGVGPGAMHGQYPTHWPVFAHVVSQSQQSRGPLGLPHPEHAPLSTSSLHTHPESLSSVSSLAPALLTGTSDGALNRSASAIVPEQRKPVEITKPDGDHGTSAGVAIQLQAAPSLTIEQCTTLVRMEALEAYERRLADKEAKRKLEEIRRKEEEETRKECEEEQQERANEEQPYKGRKAKVTLKEKKRLRTEEKNRKHEWVTKWVEEAVKAAEEEAKSKTKVGEVAEQEEARLVPELSREPAVEDANVMPPDNVASKRKTAKRRRPPLDLSLTRNQNISQSVPCALVTARVIEDINSIRYPDGIKSPSAELNANAKQCKFRYDRDFLLQFMAFCKEKPDSLSPLDAIGLVPSDQTFNMSRGGSGHRSSSAMIPPPSTARPGARGLGIAVHKSGMGGFSMGQFCTAKSSEEQGVLSSSSSLISGGPALNLNCPTPIIRSSIQGGTDAMSNKRTRSKRGKEGAGLSGPAFGSAMPQAGAAPLEPVEPLKMSESRWRPTSVNRNPQQVDTEAPEIFDRKIKALLNKFAPERFDSISDQIIAWVNKPEQKNYGHTIRRIVCLVIDHACDDAQRSDMYAHLCRKMIEQISPSVQDYDIKNAEGKHIAGGQLFRKYLLNRCQEDFERGWVIKEATAATAATEISEDQAAGGVRKKNQNPDESALYSDGYYAAQKATRQDLGLIKFIDELFKLRMLTERVMDECLDTQKARAHMDVYFERMKELCKKPSVNSRMQVMLRDVIELRDRQWVPRKTVAVPTTIAAVYEAAVKEKSASEIESFQRNLSVSHGGSRHGDICGNHAQVGPDGRSVAVYTTSLEPPESGDLSNFAKKNTNQKTSASAPSMTEEETNMRVAEDSKEFFSIRDLENTELVSQAIESKEADAQLSFEEGFAPVTKGFHGKAIDAPKTFNLMTMMKGAGLNSDEARYIRLANKSVDR</sequence>
<dbReference type="InterPro" id="IPR036211">
    <property type="entry name" value="eIF4G_eIF4E-bd_sf"/>
</dbReference>
<dbReference type="GO" id="GO:0003729">
    <property type="term" value="F:mRNA binding"/>
    <property type="evidence" value="ECO:0007669"/>
    <property type="project" value="TreeGrafter"/>
</dbReference>
<dbReference type="InterPro" id="IPR022745">
    <property type="entry name" value="eIF4G1_eIF4E-bd"/>
</dbReference>
<feature type="compositionally biased region" description="Polar residues" evidence="4">
    <location>
        <begin position="48"/>
        <end position="79"/>
    </location>
</feature>
<dbReference type="Proteomes" id="UP000218811">
    <property type="component" value="Unassembled WGS sequence"/>
</dbReference>
<feature type="region of interest" description="Disordered" evidence="4">
    <location>
        <begin position="45"/>
        <end position="80"/>
    </location>
</feature>
<feature type="region of interest" description="Disordered" evidence="4">
    <location>
        <begin position="582"/>
        <end position="617"/>
    </location>
</feature>
<dbReference type="SUPFAM" id="SSF48371">
    <property type="entry name" value="ARM repeat"/>
    <property type="match status" value="1"/>
</dbReference>
<feature type="compositionally biased region" description="Polar residues" evidence="4">
    <location>
        <begin position="966"/>
        <end position="980"/>
    </location>
</feature>
<feature type="compositionally biased region" description="Basic and acidic residues" evidence="4">
    <location>
        <begin position="292"/>
        <end position="318"/>
    </location>
</feature>
<feature type="compositionally biased region" description="Polar residues" evidence="4">
    <location>
        <begin position="582"/>
        <end position="593"/>
    </location>
</feature>
<dbReference type="OMA" id="WVIKEAT"/>
<dbReference type="GO" id="GO:0003743">
    <property type="term" value="F:translation initiation factor activity"/>
    <property type="evidence" value="ECO:0007669"/>
    <property type="project" value="UniProtKB-KW"/>
</dbReference>
<feature type="domain" description="MIF4G" evidence="5">
    <location>
        <begin position="658"/>
        <end position="885"/>
    </location>
</feature>
<feature type="region of interest" description="Disordered" evidence="4">
    <location>
        <begin position="956"/>
        <end position="984"/>
    </location>
</feature>
<dbReference type="Gene3D" id="1.20.970.30">
    <property type="entry name" value="eIF4G, eIF4E-binding domain"/>
    <property type="match status" value="1"/>
</dbReference>
<dbReference type="InterPro" id="IPR003890">
    <property type="entry name" value="MIF4G-like_typ-3"/>
</dbReference>
<dbReference type="GO" id="GO:0016281">
    <property type="term" value="C:eukaryotic translation initiation factor 4F complex"/>
    <property type="evidence" value="ECO:0007669"/>
    <property type="project" value="TreeGrafter"/>
</dbReference>